<dbReference type="PROSITE" id="PS51704">
    <property type="entry name" value="GP_PDE"/>
    <property type="match status" value="1"/>
</dbReference>
<dbReference type="PANTHER" id="PTHR46211">
    <property type="entry name" value="GLYCEROPHOSPHORYL DIESTER PHOSPHODIESTERASE"/>
    <property type="match status" value="1"/>
</dbReference>
<dbReference type="InterPro" id="IPR030395">
    <property type="entry name" value="GP_PDE_dom"/>
</dbReference>
<dbReference type="Proteomes" id="UP000005551">
    <property type="component" value="Unassembled WGS sequence"/>
</dbReference>
<sequence length="257" mass="28552">MPENTIPAMIKALDLGASTLEIDLAVTQDGELIVSHEPWMNPAICLDPSGARIPSEDRSHNIYKMTYEEVKSYDCGSLPAPGFEQQVNFHVSKPRMLDLIAAAEAYVEAMGLPAPNYNIEIKSMPEGDGVYHPAPAEFSELVIAALEGVLPKSRFNIQSFDFRVLQYLHQAHPDVTLAMLITLPNNHEQYLQQLGFAPAIYSPFYRGLKQETVEALQAKGMQVIPWTVNTTEEMEALLQLGVDGIITDYPNRAPERP</sequence>
<feature type="domain" description="GP-PDE" evidence="1">
    <location>
        <begin position="1"/>
        <end position="257"/>
    </location>
</feature>
<dbReference type="PATRIC" id="fig|1189621.3.peg.3071"/>
<dbReference type="GO" id="GO:0008081">
    <property type="term" value="F:phosphoric diester hydrolase activity"/>
    <property type="evidence" value="ECO:0007669"/>
    <property type="project" value="InterPro"/>
</dbReference>
<dbReference type="SUPFAM" id="SSF51695">
    <property type="entry name" value="PLC-like phosphodiesterases"/>
    <property type="match status" value="1"/>
</dbReference>
<evidence type="ECO:0000313" key="3">
    <source>
        <dbReference type="Proteomes" id="UP000005551"/>
    </source>
</evidence>
<comment type="caution">
    <text evidence="2">The sequence shown here is derived from an EMBL/GenBank/DDBJ whole genome shotgun (WGS) entry which is preliminary data.</text>
</comment>
<dbReference type="Pfam" id="PF03009">
    <property type="entry name" value="GDPD"/>
    <property type="match status" value="1"/>
</dbReference>
<dbReference type="GO" id="GO:0006629">
    <property type="term" value="P:lipid metabolic process"/>
    <property type="evidence" value="ECO:0007669"/>
    <property type="project" value="InterPro"/>
</dbReference>
<accession>I5BZ54</accession>
<reference evidence="2 3" key="1">
    <citation type="submission" date="2012-05" db="EMBL/GenBank/DDBJ databases">
        <title>Genome sequence of Nitritalea halalkaliphila LW7.</title>
        <authorList>
            <person name="Jangir P.K."/>
            <person name="Singh A."/>
            <person name="Shivaji S."/>
            <person name="Sharma R."/>
        </authorList>
    </citation>
    <scope>NUCLEOTIDE SEQUENCE [LARGE SCALE GENOMIC DNA]</scope>
    <source>
        <strain evidence="2 3">LW7</strain>
    </source>
</reference>
<dbReference type="AlphaFoldDB" id="I5BZ54"/>
<protein>
    <submittedName>
        <fullName evidence="2">Glycerophosphoryl diester phosphodiesterase</fullName>
    </submittedName>
</protein>
<dbReference type="PANTHER" id="PTHR46211:SF14">
    <property type="entry name" value="GLYCEROPHOSPHODIESTER PHOSPHODIESTERASE"/>
    <property type="match status" value="1"/>
</dbReference>
<dbReference type="InterPro" id="IPR017946">
    <property type="entry name" value="PLC-like_Pdiesterase_TIM-brl"/>
</dbReference>
<dbReference type="STRING" id="1189621.A3SI_14759"/>
<keyword evidence="3" id="KW-1185">Reference proteome</keyword>
<dbReference type="EMBL" id="AJYA01000037">
    <property type="protein sequence ID" value="EIM74856.1"/>
    <property type="molecule type" value="Genomic_DNA"/>
</dbReference>
<dbReference type="Gene3D" id="3.20.20.190">
    <property type="entry name" value="Phosphatidylinositol (PI) phosphodiesterase"/>
    <property type="match status" value="1"/>
</dbReference>
<gene>
    <name evidence="2" type="ORF">A3SI_14759</name>
</gene>
<evidence type="ECO:0000313" key="2">
    <source>
        <dbReference type="EMBL" id="EIM74856.1"/>
    </source>
</evidence>
<proteinExistence type="predicted"/>
<evidence type="ECO:0000259" key="1">
    <source>
        <dbReference type="PROSITE" id="PS51704"/>
    </source>
</evidence>
<name>I5BZ54_9BACT</name>
<organism evidence="2 3">
    <name type="scientific">Nitritalea halalkaliphila LW7</name>
    <dbReference type="NCBI Taxonomy" id="1189621"/>
    <lineage>
        <taxon>Bacteria</taxon>
        <taxon>Pseudomonadati</taxon>
        <taxon>Bacteroidota</taxon>
        <taxon>Cytophagia</taxon>
        <taxon>Cytophagales</taxon>
        <taxon>Cyclobacteriaceae</taxon>
        <taxon>Nitritalea</taxon>
    </lineage>
</organism>